<gene>
    <name evidence="2" type="ORF">LPTSP3_g04040</name>
</gene>
<protein>
    <submittedName>
        <fullName evidence="2">Uncharacterized protein</fullName>
    </submittedName>
</protein>
<feature type="transmembrane region" description="Helical" evidence="1">
    <location>
        <begin position="220"/>
        <end position="239"/>
    </location>
</feature>
<organism evidence="2 3">
    <name type="scientific">Leptospira kobayashii</name>
    <dbReference type="NCBI Taxonomy" id="1917830"/>
    <lineage>
        <taxon>Bacteria</taxon>
        <taxon>Pseudomonadati</taxon>
        <taxon>Spirochaetota</taxon>
        <taxon>Spirochaetia</taxon>
        <taxon>Leptospirales</taxon>
        <taxon>Leptospiraceae</taxon>
        <taxon>Leptospira</taxon>
    </lineage>
</organism>
<reference evidence="2 3" key="1">
    <citation type="submission" date="2021-08" db="EMBL/GenBank/DDBJ databases">
        <title>Complete genome sequence of Leptospira kobayashii strain E30.</title>
        <authorList>
            <person name="Nakao R."/>
            <person name="Nakamura S."/>
            <person name="Masuzawa T."/>
            <person name="Koizumi N."/>
        </authorList>
    </citation>
    <scope>NUCLEOTIDE SEQUENCE [LARGE SCALE GENOMIC DNA]</scope>
    <source>
        <strain evidence="2 3">E30</strain>
    </source>
</reference>
<dbReference type="EMBL" id="AP025028">
    <property type="protein sequence ID" value="BDA77474.1"/>
    <property type="molecule type" value="Genomic_DNA"/>
</dbReference>
<keyword evidence="1" id="KW-1133">Transmembrane helix</keyword>
<accession>A0ABN6KCU4</accession>
<feature type="transmembrane region" description="Helical" evidence="1">
    <location>
        <begin position="251"/>
        <end position="272"/>
    </location>
</feature>
<evidence type="ECO:0000313" key="3">
    <source>
        <dbReference type="Proteomes" id="UP000245263"/>
    </source>
</evidence>
<evidence type="ECO:0000256" key="1">
    <source>
        <dbReference type="SAM" id="Phobius"/>
    </source>
</evidence>
<feature type="transmembrane region" description="Helical" evidence="1">
    <location>
        <begin position="118"/>
        <end position="140"/>
    </location>
</feature>
<feature type="transmembrane region" description="Helical" evidence="1">
    <location>
        <begin position="76"/>
        <end position="98"/>
    </location>
</feature>
<feature type="transmembrane region" description="Helical" evidence="1">
    <location>
        <begin position="15"/>
        <end position="35"/>
    </location>
</feature>
<dbReference type="Proteomes" id="UP000245263">
    <property type="component" value="Chromosome 1"/>
</dbReference>
<feature type="transmembrane region" description="Helical" evidence="1">
    <location>
        <begin position="152"/>
        <end position="171"/>
    </location>
</feature>
<feature type="transmembrane region" description="Helical" evidence="1">
    <location>
        <begin position="50"/>
        <end position="69"/>
    </location>
</feature>
<keyword evidence="1" id="KW-0472">Membrane</keyword>
<dbReference type="RefSeq" id="WP_109022068.1">
    <property type="nucleotide sequence ID" value="NZ_AP025028.1"/>
</dbReference>
<keyword evidence="1" id="KW-0812">Transmembrane</keyword>
<proteinExistence type="predicted"/>
<name>A0ABN6KCU4_9LEPT</name>
<evidence type="ECO:0000313" key="2">
    <source>
        <dbReference type="EMBL" id="BDA77474.1"/>
    </source>
</evidence>
<sequence>MSLIANLVFKGKNPLYANGILMGIALLILLPLYFFDERMISSAPMWTKSVKFTISIAVYSFTLVWILQISRLKEKYIYSLSWVLTLMFLIEIICIYFQSARGIDSHFNISSPLNGFIFSLMGISITIFWIAHLLITLQVIRKSDIHPLLRESLVWGLGIAAYGMVLGFFMTQPRTEQIAEMQRGIFTTSGGHTFGATDGGKGIDFFGWSKLAGDMRVPHFFGMHAMQFFSILAWIFSMGREDDKKSISDFMSLRLFGISYLSTTIIMQIQALTGESLFATSLKFQIAYAASLSLSILGIFLIVSNFKLNKQISKPGEVL</sequence>
<keyword evidence="3" id="KW-1185">Reference proteome</keyword>
<feature type="transmembrane region" description="Helical" evidence="1">
    <location>
        <begin position="284"/>
        <end position="304"/>
    </location>
</feature>